<comment type="similarity">
    <text evidence="2">Belongs to the GST superfamily.</text>
</comment>
<dbReference type="Proteomes" id="UP001558652">
    <property type="component" value="Unassembled WGS sequence"/>
</dbReference>
<gene>
    <name evidence="5" type="ORF">AAG570_006434</name>
</gene>
<dbReference type="EMBL" id="JBFDAA010000002">
    <property type="protein sequence ID" value="KAL1139450.1"/>
    <property type="molecule type" value="Genomic_DNA"/>
</dbReference>
<evidence type="ECO:0000256" key="1">
    <source>
        <dbReference type="ARBA" id="ARBA00011738"/>
    </source>
</evidence>
<dbReference type="CDD" id="cd03045">
    <property type="entry name" value="GST_N_Delta_Epsilon"/>
    <property type="match status" value="1"/>
</dbReference>
<keyword evidence="6" id="KW-1185">Reference proteome</keyword>
<dbReference type="PANTHER" id="PTHR43969">
    <property type="entry name" value="GLUTATHIONE S TRANSFERASE D10, ISOFORM A-RELATED"/>
    <property type="match status" value="1"/>
</dbReference>
<reference evidence="5 6" key="1">
    <citation type="submission" date="2024-07" db="EMBL/GenBank/DDBJ databases">
        <title>Chromosome-level genome assembly of the water stick insect Ranatra chinensis (Heteroptera: Nepidae).</title>
        <authorList>
            <person name="Liu X."/>
        </authorList>
    </citation>
    <scope>NUCLEOTIDE SEQUENCE [LARGE SCALE GENOMIC DNA]</scope>
    <source>
        <strain evidence="5">Cailab_2021Rc</strain>
        <tissue evidence="5">Muscle</tissue>
    </source>
</reference>
<protein>
    <submittedName>
        <fullName evidence="5">Uncharacterized protein</fullName>
    </submittedName>
</protein>
<dbReference type="InterPro" id="IPR040079">
    <property type="entry name" value="Glutathione_S-Trfase"/>
</dbReference>
<dbReference type="SFLD" id="SFLDG01153">
    <property type="entry name" value="Main.4:_Theta-like"/>
    <property type="match status" value="1"/>
</dbReference>
<dbReference type="SUPFAM" id="SSF52833">
    <property type="entry name" value="Thioredoxin-like"/>
    <property type="match status" value="1"/>
</dbReference>
<dbReference type="InterPro" id="IPR036249">
    <property type="entry name" value="Thioredoxin-like_sf"/>
</dbReference>
<dbReference type="Gene3D" id="3.40.30.10">
    <property type="entry name" value="Glutaredoxin"/>
    <property type="match status" value="1"/>
</dbReference>
<proteinExistence type="inferred from homology"/>
<feature type="domain" description="GST N-terminal" evidence="3">
    <location>
        <begin position="1"/>
        <end position="82"/>
    </location>
</feature>
<dbReference type="PROSITE" id="PS50405">
    <property type="entry name" value="GST_CTER"/>
    <property type="match status" value="1"/>
</dbReference>
<evidence type="ECO:0000256" key="2">
    <source>
        <dbReference type="RuleBase" id="RU003494"/>
    </source>
</evidence>
<dbReference type="Gene3D" id="1.20.1050.10">
    <property type="match status" value="1"/>
</dbReference>
<dbReference type="Pfam" id="PF00043">
    <property type="entry name" value="GST_C"/>
    <property type="match status" value="1"/>
</dbReference>
<dbReference type="SFLD" id="SFLDS00019">
    <property type="entry name" value="Glutathione_Transferase_(cytos"/>
    <property type="match status" value="1"/>
</dbReference>
<dbReference type="SFLD" id="SFLDG00358">
    <property type="entry name" value="Main_(cytGST)"/>
    <property type="match status" value="1"/>
</dbReference>
<dbReference type="GO" id="GO:0003824">
    <property type="term" value="F:catalytic activity"/>
    <property type="evidence" value="ECO:0007669"/>
    <property type="project" value="UniProtKB-ARBA"/>
</dbReference>
<dbReference type="InterPro" id="IPR010987">
    <property type="entry name" value="Glutathione-S-Trfase_C-like"/>
</dbReference>
<comment type="caution">
    <text evidence="5">The sequence shown here is derived from an EMBL/GenBank/DDBJ whole genome shotgun (WGS) entry which is preliminary data.</text>
</comment>
<dbReference type="InterPro" id="IPR004046">
    <property type="entry name" value="GST_C"/>
</dbReference>
<name>A0ABD0YUB2_9HEMI</name>
<organism evidence="5 6">
    <name type="scientific">Ranatra chinensis</name>
    <dbReference type="NCBI Taxonomy" id="642074"/>
    <lineage>
        <taxon>Eukaryota</taxon>
        <taxon>Metazoa</taxon>
        <taxon>Ecdysozoa</taxon>
        <taxon>Arthropoda</taxon>
        <taxon>Hexapoda</taxon>
        <taxon>Insecta</taxon>
        <taxon>Pterygota</taxon>
        <taxon>Neoptera</taxon>
        <taxon>Paraneoptera</taxon>
        <taxon>Hemiptera</taxon>
        <taxon>Heteroptera</taxon>
        <taxon>Panheteroptera</taxon>
        <taxon>Nepomorpha</taxon>
        <taxon>Nepidae</taxon>
        <taxon>Ranatrinae</taxon>
        <taxon>Ranatra</taxon>
    </lineage>
</organism>
<dbReference type="InterPro" id="IPR036282">
    <property type="entry name" value="Glutathione-S-Trfase_C_sf"/>
</dbReference>
<sequence>MTIDFYYTPGSAPCRGVQLAAKALGVELNLKLVDLMNGEHLKPEFIKLNPQHNVPTLDDNGFVINESRAIMTYLADQYGKDESLYPKDAKKRAVVNQRLYFDMGTLYHRFGELYYPVMFGGAAYDEEKAKKLDEALGFLDGFLSKSAWATGDKITLADCALAASVSTIEAVGYDFSKHSNVVKWYNNAKSNLPGYEEANNAGAQKFKGMYEALTKKK</sequence>
<dbReference type="FunFam" id="3.40.30.10:FF:000034">
    <property type="entry name" value="glutathione S-transferase 1"/>
    <property type="match status" value="1"/>
</dbReference>
<evidence type="ECO:0000259" key="4">
    <source>
        <dbReference type="PROSITE" id="PS50405"/>
    </source>
</evidence>
<accession>A0ABD0YUB2</accession>
<evidence type="ECO:0000313" key="6">
    <source>
        <dbReference type="Proteomes" id="UP001558652"/>
    </source>
</evidence>
<evidence type="ECO:0000313" key="5">
    <source>
        <dbReference type="EMBL" id="KAL1139450.1"/>
    </source>
</evidence>
<dbReference type="AlphaFoldDB" id="A0ABD0YUB2"/>
<dbReference type="Pfam" id="PF02798">
    <property type="entry name" value="GST_N"/>
    <property type="match status" value="1"/>
</dbReference>
<dbReference type="InterPro" id="IPR004045">
    <property type="entry name" value="Glutathione_S-Trfase_N"/>
</dbReference>
<feature type="domain" description="GST C-terminal" evidence="4">
    <location>
        <begin position="88"/>
        <end position="209"/>
    </location>
</feature>
<dbReference type="CDD" id="cd03177">
    <property type="entry name" value="GST_C_Delta_Epsilon"/>
    <property type="match status" value="1"/>
</dbReference>
<dbReference type="FunFam" id="1.20.1050.10:FF:000007">
    <property type="entry name" value="Glutathione S-transferase 1-1"/>
    <property type="match status" value="1"/>
</dbReference>
<evidence type="ECO:0000259" key="3">
    <source>
        <dbReference type="PROSITE" id="PS50404"/>
    </source>
</evidence>
<dbReference type="PANTHER" id="PTHR43969:SF9">
    <property type="entry name" value="GLUTATHIONE S TRANSFERASE D10, ISOFORM A-RELATED"/>
    <property type="match status" value="1"/>
</dbReference>
<dbReference type="PROSITE" id="PS50404">
    <property type="entry name" value="GST_NTER"/>
    <property type="match status" value="1"/>
</dbReference>
<dbReference type="SUPFAM" id="SSF47616">
    <property type="entry name" value="GST C-terminal domain-like"/>
    <property type="match status" value="1"/>
</dbReference>
<comment type="subunit">
    <text evidence="1">Homodimer.</text>
</comment>